<evidence type="ECO:0000256" key="2">
    <source>
        <dbReference type="SAM" id="Phobius"/>
    </source>
</evidence>
<dbReference type="PANTHER" id="PTHR34220:SF7">
    <property type="entry name" value="SENSOR HISTIDINE KINASE YPDA"/>
    <property type="match status" value="1"/>
</dbReference>
<dbReference type="InterPro" id="IPR036890">
    <property type="entry name" value="HATPase_C_sf"/>
</dbReference>
<dbReference type="Gene3D" id="3.30.565.10">
    <property type="entry name" value="Histidine kinase-like ATPase, C-terminal domain"/>
    <property type="match status" value="1"/>
</dbReference>
<name>A0A1I2I8T9_9BACT</name>
<dbReference type="EMBL" id="FOLQ01000059">
    <property type="protein sequence ID" value="SFF38073.1"/>
    <property type="molecule type" value="Genomic_DNA"/>
</dbReference>
<keyword evidence="2" id="KW-0812">Transmembrane</keyword>
<keyword evidence="2" id="KW-0472">Membrane</keyword>
<accession>A0A1I2I8T9</accession>
<dbReference type="AlphaFoldDB" id="A0A1I2I8T9"/>
<dbReference type="Pfam" id="PF06580">
    <property type="entry name" value="His_kinase"/>
    <property type="match status" value="1"/>
</dbReference>
<keyword evidence="5" id="KW-1185">Reference proteome</keyword>
<feature type="transmembrane region" description="Helical" evidence="2">
    <location>
        <begin position="152"/>
        <end position="175"/>
    </location>
</feature>
<evidence type="ECO:0000313" key="5">
    <source>
        <dbReference type="Proteomes" id="UP000198598"/>
    </source>
</evidence>
<dbReference type="InterPro" id="IPR010559">
    <property type="entry name" value="Sig_transdc_His_kin_internal"/>
</dbReference>
<protein>
    <submittedName>
        <fullName evidence="4">Histidine kinase</fullName>
    </submittedName>
</protein>
<proteinExistence type="predicted"/>
<dbReference type="STRING" id="662367.SAMN05216167_1592"/>
<feature type="domain" description="Signal transduction histidine kinase internal region" evidence="3">
    <location>
        <begin position="203"/>
        <end position="280"/>
    </location>
</feature>
<gene>
    <name evidence="4" type="ORF">SAMN05216167_1592</name>
</gene>
<feature type="transmembrane region" description="Helical" evidence="2">
    <location>
        <begin position="58"/>
        <end position="80"/>
    </location>
</feature>
<dbReference type="Proteomes" id="UP000198598">
    <property type="component" value="Unassembled WGS sequence"/>
</dbReference>
<keyword evidence="4" id="KW-0808">Transferase</keyword>
<dbReference type="SUPFAM" id="SSF55874">
    <property type="entry name" value="ATPase domain of HSP90 chaperone/DNA topoisomerase II/histidine kinase"/>
    <property type="match status" value="1"/>
</dbReference>
<sequence length="400" mass="45463">MSKPPDSSASFLFRLLTSPALSLRLIRYGLLWMTALGLIYRGFAYIATSIPSHAPGDVVQYSIASTGVFGGLTLGAYFIITKLTRRFILNRFQPGWFGLSLIGVHIISAELMLLHFYGFIQVLGLAHLPIIYSKYASYIQQLPAWKAPIDPIIVALFSFSLYYNYLLYAVGLKVFKDLFMSQLQQAQLQQQQAELKKENIRLEFEFLKAQINPHFLFNTLNNIYSFSVRSPEKVGDSVLKLADLMRYTLYDTSEELVPLQKEISFLTSYLDLQRIRHDEHVRIAYTQQGVVTTQRIPPLLFIIFVENAFKHGIQATAQSSWVRIELALVGPTLTLRVINSIPAHQPLKPPGLGLQNVRKRLDYLFAHRYQLHITPQPTQFSISLTLPLDESVLPGDRAGR</sequence>
<keyword evidence="4" id="KW-0418">Kinase</keyword>
<dbReference type="InterPro" id="IPR050640">
    <property type="entry name" value="Bact_2-comp_sensor_kinase"/>
</dbReference>
<dbReference type="PANTHER" id="PTHR34220">
    <property type="entry name" value="SENSOR HISTIDINE KINASE YPDA"/>
    <property type="match status" value="1"/>
</dbReference>
<evidence type="ECO:0000259" key="3">
    <source>
        <dbReference type="Pfam" id="PF06580"/>
    </source>
</evidence>
<dbReference type="RefSeq" id="WP_093835405.1">
    <property type="nucleotide sequence ID" value="NZ_FOLQ01000059.1"/>
</dbReference>
<dbReference type="GO" id="GO:0000155">
    <property type="term" value="F:phosphorelay sensor kinase activity"/>
    <property type="evidence" value="ECO:0007669"/>
    <property type="project" value="InterPro"/>
</dbReference>
<feature type="transmembrane region" description="Helical" evidence="2">
    <location>
        <begin position="101"/>
        <end position="132"/>
    </location>
</feature>
<keyword evidence="1" id="KW-0175">Coiled coil</keyword>
<feature type="transmembrane region" description="Helical" evidence="2">
    <location>
        <begin position="25"/>
        <end position="46"/>
    </location>
</feature>
<reference evidence="4 5" key="1">
    <citation type="submission" date="2016-10" db="EMBL/GenBank/DDBJ databases">
        <authorList>
            <person name="de Groot N.N."/>
        </authorList>
    </citation>
    <scope>NUCLEOTIDE SEQUENCE [LARGE SCALE GENOMIC DNA]</scope>
    <source>
        <strain evidence="4 5">DSM 26130</strain>
    </source>
</reference>
<keyword evidence="2" id="KW-1133">Transmembrane helix</keyword>
<feature type="coiled-coil region" evidence="1">
    <location>
        <begin position="181"/>
        <end position="210"/>
    </location>
</feature>
<evidence type="ECO:0000313" key="4">
    <source>
        <dbReference type="EMBL" id="SFF38073.1"/>
    </source>
</evidence>
<organism evidence="4 5">
    <name type="scientific">Spirosoma endophyticum</name>
    <dbReference type="NCBI Taxonomy" id="662367"/>
    <lineage>
        <taxon>Bacteria</taxon>
        <taxon>Pseudomonadati</taxon>
        <taxon>Bacteroidota</taxon>
        <taxon>Cytophagia</taxon>
        <taxon>Cytophagales</taxon>
        <taxon>Cytophagaceae</taxon>
        <taxon>Spirosoma</taxon>
    </lineage>
</organism>
<dbReference type="OrthoDB" id="9792992at2"/>
<evidence type="ECO:0000256" key="1">
    <source>
        <dbReference type="SAM" id="Coils"/>
    </source>
</evidence>
<dbReference type="GO" id="GO:0016020">
    <property type="term" value="C:membrane"/>
    <property type="evidence" value="ECO:0007669"/>
    <property type="project" value="InterPro"/>
</dbReference>